<evidence type="ECO:0000313" key="2">
    <source>
        <dbReference type="Proteomes" id="UP000262832"/>
    </source>
</evidence>
<sequence>MAFFYGGRNEIKESRYENGCVLWIWERFASRGRDDRVGELKIFSPEPLKAYLSTLYLVMKRMIGLLESRSSTPLESLNEIAQERILSISTQLDPRFDIMSPNLKSRSEE</sequence>
<dbReference type="Proteomes" id="UP000262832">
    <property type="component" value="Chromosome I"/>
</dbReference>
<organism evidence="1 2">
    <name type="scientific">Vibrio alfacsensis</name>
    <dbReference type="NCBI Taxonomy" id="1074311"/>
    <lineage>
        <taxon>Bacteria</taxon>
        <taxon>Pseudomonadati</taxon>
        <taxon>Pseudomonadota</taxon>
        <taxon>Gammaproteobacteria</taxon>
        <taxon>Vibrionales</taxon>
        <taxon>Vibrionaceae</taxon>
        <taxon>Vibrio</taxon>
    </lineage>
</organism>
<reference evidence="1 2" key="1">
    <citation type="submission" date="2018-08" db="EMBL/GenBank/DDBJ databases">
        <title>Genomic taxonomy of the Vibrionaceae family.</title>
        <authorList>
            <person name="Gomez-Gil B."/>
            <person name="Tanaka M."/>
            <person name="Sawabe T."/>
            <person name="Enciso-Ibarra K."/>
        </authorList>
    </citation>
    <scope>NUCLEOTIDE SEQUENCE [LARGE SCALE GENOMIC DNA]</scope>
    <source>
        <strain evidence="1 2">CAIM 1831</strain>
    </source>
</reference>
<keyword evidence="2" id="KW-1185">Reference proteome</keyword>
<proteinExistence type="predicted"/>
<name>A0ABM6YQ49_9VIBR</name>
<dbReference type="EMBL" id="CP032093">
    <property type="protein sequence ID" value="AXX99923.1"/>
    <property type="molecule type" value="Genomic_DNA"/>
</dbReference>
<accession>A0ABM6YQ49</accession>
<protein>
    <submittedName>
        <fullName evidence="1">Uncharacterized protein</fullName>
    </submittedName>
</protein>
<evidence type="ECO:0000313" key="1">
    <source>
        <dbReference type="EMBL" id="AXX99923.1"/>
    </source>
</evidence>
<gene>
    <name evidence="1" type="ORF">D1115_00075</name>
</gene>